<feature type="region of interest" description="Disordered" evidence="1">
    <location>
        <begin position="53"/>
        <end position="72"/>
    </location>
</feature>
<accession>S4P2Y6</accession>
<name>S4P2Y6_9NEOP</name>
<reference evidence="2" key="1">
    <citation type="journal article" date="2013" name="BMC Genomics">
        <title>Unscrambling butterfly oogenesis.</title>
        <authorList>
            <person name="Carter J.M."/>
            <person name="Baker S.C."/>
            <person name="Pink R."/>
            <person name="Carter D.R."/>
            <person name="Collins A."/>
            <person name="Tomlin J."/>
            <person name="Gibbs M."/>
            <person name="Breuker C.J."/>
        </authorList>
    </citation>
    <scope>NUCLEOTIDE SEQUENCE</scope>
    <source>
        <tissue evidence="2">Ovary</tissue>
    </source>
</reference>
<evidence type="ECO:0000313" key="2">
    <source>
        <dbReference type="EMBL" id="JAA80760.1"/>
    </source>
</evidence>
<keyword evidence="2" id="KW-0238">DNA-binding</keyword>
<feature type="region of interest" description="Disordered" evidence="1">
    <location>
        <begin position="1"/>
        <end position="23"/>
    </location>
</feature>
<dbReference type="GO" id="GO:0003677">
    <property type="term" value="F:DNA binding"/>
    <property type="evidence" value="ECO:0007669"/>
    <property type="project" value="UniProtKB-KW"/>
</dbReference>
<reference evidence="2" key="2">
    <citation type="submission" date="2013-05" db="EMBL/GenBank/DDBJ databases">
        <authorList>
            <person name="Carter J.-M."/>
            <person name="Baker S.C."/>
            <person name="Pink R."/>
            <person name="Carter D.R.F."/>
            <person name="Collins A."/>
            <person name="Tomlin J."/>
            <person name="Gibbs M."/>
            <person name="Breuker C.J."/>
        </authorList>
    </citation>
    <scope>NUCLEOTIDE SEQUENCE</scope>
    <source>
        <tissue evidence="2">Ovary</tissue>
    </source>
</reference>
<feature type="non-terminal residue" evidence="2">
    <location>
        <position position="1"/>
    </location>
</feature>
<keyword evidence="2" id="KW-0371">Homeobox</keyword>
<evidence type="ECO:0000256" key="1">
    <source>
        <dbReference type="SAM" id="MobiDB-lite"/>
    </source>
</evidence>
<feature type="non-terminal residue" evidence="2">
    <location>
        <position position="72"/>
    </location>
</feature>
<organism evidence="2">
    <name type="scientific">Pararge aegeria</name>
    <name type="common">speckled wood butterfly</name>
    <dbReference type="NCBI Taxonomy" id="116150"/>
    <lineage>
        <taxon>Eukaryota</taxon>
        <taxon>Metazoa</taxon>
        <taxon>Ecdysozoa</taxon>
        <taxon>Arthropoda</taxon>
        <taxon>Hexapoda</taxon>
        <taxon>Insecta</taxon>
        <taxon>Pterygota</taxon>
        <taxon>Neoptera</taxon>
        <taxon>Endopterygota</taxon>
        <taxon>Lepidoptera</taxon>
        <taxon>Glossata</taxon>
        <taxon>Ditrysia</taxon>
        <taxon>Papilionoidea</taxon>
        <taxon>Nymphalidae</taxon>
        <taxon>Satyrinae</taxon>
        <taxon>Satyrini</taxon>
        <taxon>Parargina</taxon>
        <taxon>Pararge</taxon>
    </lineage>
</organism>
<dbReference type="AlphaFoldDB" id="S4P2Y6"/>
<dbReference type="EMBL" id="GAIX01011800">
    <property type="protein sequence ID" value="JAA80760.1"/>
    <property type="molecule type" value="Transcribed_RNA"/>
</dbReference>
<protein>
    <submittedName>
        <fullName evidence="2">Homeobox protein extradenticle</fullName>
    </submittedName>
</protein>
<proteinExistence type="predicted"/>
<sequence length="72" mass="7463">HIQHGRLPVLHGRRVGHGDAHDVPGAHAGLHGLLAAGARLRPATAALRRVHGLRPHAPRPLTLGAAGPAKSR</sequence>